<dbReference type="KEGG" id="aja:AJAP_38085"/>
<dbReference type="Gene3D" id="1.20.120.450">
    <property type="entry name" value="dinb family like domain"/>
    <property type="match status" value="1"/>
</dbReference>
<dbReference type="SUPFAM" id="SSF109854">
    <property type="entry name" value="DinB/YfiT-like putative metalloenzymes"/>
    <property type="match status" value="1"/>
</dbReference>
<dbReference type="EMBL" id="CP008953">
    <property type="protein sequence ID" value="AIG80404.1"/>
    <property type="molecule type" value="Genomic_DNA"/>
</dbReference>
<feature type="transmembrane region" description="Helical" evidence="1">
    <location>
        <begin position="43"/>
        <end position="64"/>
    </location>
</feature>
<protein>
    <recommendedName>
        <fullName evidence="2">DinB-like domain-containing protein</fullName>
    </recommendedName>
</protein>
<dbReference type="HOGENOM" id="CLU_1494681_0_0_11"/>
<evidence type="ECO:0000259" key="2">
    <source>
        <dbReference type="Pfam" id="PF12867"/>
    </source>
</evidence>
<gene>
    <name evidence="3" type="ORF">AJAP_38085</name>
</gene>
<feature type="domain" description="DinB-like" evidence="2">
    <location>
        <begin position="11"/>
        <end position="167"/>
    </location>
</feature>
<sequence>MDRDAVHQDWERVRLTFGRLLDEASDADLRRRSDGTRWTNRQLLFHMLLGFLIMRALLNLVRLLGRLPPGVSRGYARLLNAGTRPFDVVNYLGSWLAGNTLTRRAMKRLCDHTISRLHHRLDAETDTDLARGMYYPDRWDPFFTEYMTLADVYRFPAQHFDFHQQQLRLPAQGNRDGRQEQ</sequence>
<evidence type="ECO:0000313" key="3">
    <source>
        <dbReference type="EMBL" id="AIG80404.1"/>
    </source>
</evidence>
<accession>A0A075V7E7</accession>
<dbReference type="AlphaFoldDB" id="A0A075V7E7"/>
<dbReference type="eggNOG" id="ENOG5032QZN">
    <property type="taxonomic scope" value="Bacteria"/>
</dbReference>
<keyword evidence="4" id="KW-1185">Reference proteome</keyword>
<reference evidence="3 4" key="1">
    <citation type="journal article" date="2014" name="J. Biotechnol.">
        <title>Complete genome sequence of the actinobacterium Amycolatopsis japonica MG417-CF17(T) (=DSM 44213T) producing (S,S)-N,N'-ethylenediaminedisuccinic acid.</title>
        <authorList>
            <person name="Stegmann E."/>
            <person name="Albersmeier A."/>
            <person name="Spohn M."/>
            <person name="Gert H."/>
            <person name="Weber T."/>
            <person name="Wohlleben W."/>
            <person name="Kalinowski J."/>
            <person name="Ruckert C."/>
        </authorList>
    </citation>
    <scope>NUCLEOTIDE SEQUENCE [LARGE SCALE GENOMIC DNA]</scope>
    <source>
        <strain evidence="4">MG417-CF17 (DSM 44213)</strain>
    </source>
</reference>
<keyword evidence="1" id="KW-0472">Membrane</keyword>
<dbReference type="Proteomes" id="UP000028492">
    <property type="component" value="Chromosome"/>
</dbReference>
<evidence type="ECO:0000256" key="1">
    <source>
        <dbReference type="SAM" id="Phobius"/>
    </source>
</evidence>
<dbReference type="InterPro" id="IPR024775">
    <property type="entry name" value="DinB-like"/>
</dbReference>
<dbReference type="STRING" id="208439.AJAP_38085"/>
<proteinExistence type="predicted"/>
<name>A0A075V7E7_9PSEU</name>
<dbReference type="RefSeq" id="WP_038520396.1">
    <property type="nucleotide sequence ID" value="NZ_CP008953.1"/>
</dbReference>
<keyword evidence="1" id="KW-0812">Transmembrane</keyword>
<organism evidence="3 4">
    <name type="scientific">Amycolatopsis japonica</name>
    <dbReference type="NCBI Taxonomy" id="208439"/>
    <lineage>
        <taxon>Bacteria</taxon>
        <taxon>Bacillati</taxon>
        <taxon>Actinomycetota</taxon>
        <taxon>Actinomycetes</taxon>
        <taxon>Pseudonocardiales</taxon>
        <taxon>Pseudonocardiaceae</taxon>
        <taxon>Amycolatopsis</taxon>
        <taxon>Amycolatopsis japonica group</taxon>
    </lineage>
</organism>
<dbReference type="InterPro" id="IPR034660">
    <property type="entry name" value="DinB/YfiT-like"/>
</dbReference>
<keyword evidence="1" id="KW-1133">Transmembrane helix</keyword>
<dbReference type="Pfam" id="PF12867">
    <property type="entry name" value="DinB_2"/>
    <property type="match status" value="1"/>
</dbReference>
<evidence type="ECO:0000313" key="4">
    <source>
        <dbReference type="Proteomes" id="UP000028492"/>
    </source>
</evidence>